<evidence type="ECO:0008006" key="2">
    <source>
        <dbReference type="Google" id="ProtNLM"/>
    </source>
</evidence>
<dbReference type="PANTHER" id="PTHR48090">
    <property type="entry name" value="UNDECAPRENYL-PHOSPHATE 4-DEOXY-4-FORMAMIDO-L-ARABINOSE TRANSFERASE-RELATED"/>
    <property type="match status" value="1"/>
</dbReference>
<dbReference type="AlphaFoldDB" id="A0A382P9S0"/>
<name>A0A382P9S0_9ZZZZ</name>
<protein>
    <recommendedName>
        <fullName evidence="2">Glycosyltransferase 2-like domain-containing protein</fullName>
    </recommendedName>
</protein>
<dbReference type="InterPro" id="IPR050256">
    <property type="entry name" value="Glycosyltransferase_2"/>
</dbReference>
<gene>
    <name evidence="1" type="ORF">METZ01_LOCUS322870</name>
</gene>
<sequence>MLTNLCLTDMETGYKVFRKTVLDSFVLKCNRFGFEPEFTCKVARNKFRIYEVPISYSGRGYEEGKKINWKDGVAALWFLFRFRFFN</sequence>
<organism evidence="1">
    <name type="scientific">marine metagenome</name>
    <dbReference type="NCBI Taxonomy" id="408172"/>
    <lineage>
        <taxon>unclassified sequences</taxon>
        <taxon>metagenomes</taxon>
        <taxon>ecological metagenomes</taxon>
    </lineage>
</organism>
<reference evidence="1" key="1">
    <citation type="submission" date="2018-05" db="EMBL/GenBank/DDBJ databases">
        <authorList>
            <person name="Lanie J.A."/>
            <person name="Ng W.-L."/>
            <person name="Kazmierczak K.M."/>
            <person name="Andrzejewski T.M."/>
            <person name="Davidsen T.M."/>
            <person name="Wayne K.J."/>
            <person name="Tettelin H."/>
            <person name="Glass J.I."/>
            <person name="Rusch D."/>
            <person name="Podicherti R."/>
            <person name="Tsui H.-C.T."/>
            <person name="Winkler M.E."/>
        </authorList>
    </citation>
    <scope>NUCLEOTIDE SEQUENCE</scope>
</reference>
<dbReference type="PANTHER" id="PTHR48090:SF7">
    <property type="entry name" value="RFBJ PROTEIN"/>
    <property type="match status" value="1"/>
</dbReference>
<evidence type="ECO:0000313" key="1">
    <source>
        <dbReference type="EMBL" id="SVC70016.1"/>
    </source>
</evidence>
<dbReference type="EMBL" id="UINC01105800">
    <property type="protein sequence ID" value="SVC70016.1"/>
    <property type="molecule type" value="Genomic_DNA"/>
</dbReference>
<accession>A0A382P9S0</accession>
<proteinExistence type="predicted"/>